<keyword evidence="7" id="KW-1185">Reference proteome</keyword>
<evidence type="ECO:0000256" key="2">
    <source>
        <dbReference type="ARBA" id="ARBA00022723"/>
    </source>
</evidence>
<dbReference type="SUPFAM" id="SSF51316">
    <property type="entry name" value="Mss4-like"/>
    <property type="match status" value="1"/>
</dbReference>
<dbReference type="Gene3D" id="3.90.1590.10">
    <property type="entry name" value="glutathione-dependent formaldehyde- activating enzyme (gfa)"/>
    <property type="match status" value="1"/>
</dbReference>
<evidence type="ECO:0000313" key="6">
    <source>
        <dbReference type="EMBL" id="ORY54872.1"/>
    </source>
</evidence>
<sequence>MAPLKGRCYCGAVAYELNVPLSEISSGGVLCHCRTCQQLHTDRSYNIATDLTALEVTKGSPSIFHDSMTDSGQAIHRAFCGTCGSALYSTPDSMPGKVFVKVGSLENASEIKPSAEIYIESVIPSLSLQKDVSKGLKHFEGMMSKEVEV</sequence>
<protein>
    <submittedName>
        <fullName evidence="6">Mss4-like protein</fullName>
    </submittedName>
</protein>
<dbReference type="PROSITE" id="PS51891">
    <property type="entry name" value="CENP_V_GFA"/>
    <property type="match status" value="1"/>
</dbReference>
<dbReference type="Proteomes" id="UP000193467">
    <property type="component" value="Unassembled WGS sequence"/>
</dbReference>
<comment type="similarity">
    <text evidence="1">Belongs to the Gfa family.</text>
</comment>
<dbReference type="OrthoDB" id="9985472at2759"/>
<dbReference type="GO" id="GO:0046872">
    <property type="term" value="F:metal ion binding"/>
    <property type="evidence" value="ECO:0007669"/>
    <property type="project" value="UniProtKB-KW"/>
</dbReference>
<name>A0A1Y2D6H7_9BASI</name>
<dbReference type="EMBL" id="MCGR01000094">
    <property type="protein sequence ID" value="ORY54872.1"/>
    <property type="molecule type" value="Genomic_DNA"/>
</dbReference>
<keyword evidence="4" id="KW-0456">Lyase</keyword>
<keyword evidence="2" id="KW-0479">Metal-binding</keyword>
<reference evidence="6 7" key="1">
    <citation type="submission" date="2016-07" db="EMBL/GenBank/DDBJ databases">
        <title>Pervasive Adenine N6-methylation of Active Genes in Fungi.</title>
        <authorList>
            <consortium name="DOE Joint Genome Institute"/>
            <person name="Mondo S.J."/>
            <person name="Dannebaum R.O."/>
            <person name="Kuo R.C."/>
            <person name="Labutti K."/>
            <person name="Haridas S."/>
            <person name="Kuo A."/>
            <person name="Salamov A."/>
            <person name="Ahrendt S.R."/>
            <person name="Lipzen A."/>
            <person name="Sullivan W."/>
            <person name="Andreopoulos W.B."/>
            <person name="Clum A."/>
            <person name="Lindquist E."/>
            <person name="Daum C."/>
            <person name="Ramamoorthy G.K."/>
            <person name="Gryganskyi A."/>
            <person name="Culley D."/>
            <person name="Magnuson J.K."/>
            <person name="James T.Y."/>
            <person name="O'Malley M.A."/>
            <person name="Stajich J.E."/>
            <person name="Spatafora J.W."/>
            <person name="Visel A."/>
            <person name="Grigoriev I.V."/>
        </authorList>
    </citation>
    <scope>NUCLEOTIDE SEQUENCE [LARGE SCALE GENOMIC DNA]</scope>
    <source>
        <strain evidence="6 7">62-1032</strain>
    </source>
</reference>
<feature type="domain" description="CENP-V/GFA" evidence="5">
    <location>
        <begin position="4"/>
        <end position="120"/>
    </location>
</feature>
<dbReference type="AlphaFoldDB" id="A0A1Y2D6H7"/>
<keyword evidence="3" id="KW-0862">Zinc</keyword>
<dbReference type="STRING" id="106004.A0A1Y2D6H7"/>
<dbReference type="GO" id="GO:0016846">
    <property type="term" value="F:carbon-sulfur lyase activity"/>
    <property type="evidence" value="ECO:0007669"/>
    <property type="project" value="InterPro"/>
</dbReference>
<organism evidence="6 7">
    <name type="scientific">Leucosporidium creatinivorum</name>
    <dbReference type="NCBI Taxonomy" id="106004"/>
    <lineage>
        <taxon>Eukaryota</taxon>
        <taxon>Fungi</taxon>
        <taxon>Dikarya</taxon>
        <taxon>Basidiomycota</taxon>
        <taxon>Pucciniomycotina</taxon>
        <taxon>Microbotryomycetes</taxon>
        <taxon>Leucosporidiales</taxon>
        <taxon>Leucosporidium</taxon>
    </lineage>
</organism>
<comment type="caution">
    <text evidence="6">The sequence shown here is derived from an EMBL/GenBank/DDBJ whole genome shotgun (WGS) entry which is preliminary data.</text>
</comment>
<dbReference type="InParanoid" id="A0A1Y2D6H7"/>
<dbReference type="PANTHER" id="PTHR33337">
    <property type="entry name" value="GFA DOMAIN-CONTAINING PROTEIN"/>
    <property type="match status" value="1"/>
</dbReference>
<evidence type="ECO:0000256" key="4">
    <source>
        <dbReference type="ARBA" id="ARBA00023239"/>
    </source>
</evidence>
<gene>
    <name evidence="6" type="ORF">BCR35DRAFT_296616</name>
</gene>
<dbReference type="InterPro" id="IPR006913">
    <property type="entry name" value="CENP-V/GFA"/>
</dbReference>
<dbReference type="PANTHER" id="PTHR33337:SF30">
    <property type="entry name" value="DUF636 DOMAIN PROTEIN (AFU_ORTHOLOGUE AFUA_1G03180)"/>
    <property type="match status" value="1"/>
</dbReference>
<dbReference type="Pfam" id="PF04828">
    <property type="entry name" value="GFA"/>
    <property type="match status" value="1"/>
</dbReference>
<evidence type="ECO:0000256" key="3">
    <source>
        <dbReference type="ARBA" id="ARBA00022833"/>
    </source>
</evidence>
<proteinExistence type="inferred from homology"/>
<accession>A0A1Y2D6H7</accession>
<dbReference type="InterPro" id="IPR011057">
    <property type="entry name" value="Mss4-like_sf"/>
</dbReference>
<evidence type="ECO:0000313" key="7">
    <source>
        <dbReference type="Proteomes" id="UP000193467"/>
    </source>
</evidence>
<evidence type="ECO:0000256" key="1">
    <source>
        <dbReference type="ARBA" id="ARBA00005495"/>
    </source>
</evidence>
<evidence type="ECO:0000259" key="5">
    <source>
        <dbReference type="PROSITE" id="PS51891"/>
    </source>
</evidence>